<dbReference type="InterPro" id="IPR011013">
    <property type="entry name" value="Gal_mutarotase_sf_dom"/>
</dbReference>
<organism evidence="1 2">
    <name type="scientific">Sphingomonas oleivorans</name>
    <dbReference type="NCBI Taxonomy" id="1735121"/>
    <lineage>
        <taxon>Bacteria</taxon>
        <taxon>Pseudomonadati</taxon>
        <taxon>Pseudomonadota</taxon>
        <taxon>Alphaproteobacteria</taxon>
        <taxon>Sphingomonadales</taxon>
        <taxon>Sphingomonadaceae</taxon>
        <taxon>Sphingomonas</taxon>
    </lineage>
</organism>
<dbReference type="GO" id="GO:0005975">
    <property type="term" value="P:carbohydrate metabolic process"/>
    <property type="evidence" value="ECO:0007669"/>
    <property type="project" value="InterPro"/>
</dbReference>
<dbReference type="OrthoDB" id="9796517at2"/>
<evidence type="ECO:0000313" key="1">
    <source>
        <dbReference type="EMBL" id="PTQ13087.1"/>
    </source>
</evidence>
<comment type="caution">
    <text evidence="1">The sequence shown here is derived from an EMBL/GenBank/DDBJ whole genome shotgun (WGS) entry which is preliminary data.</text>
</comment>
<sequence length="285" mass="30536">MWRVPMIVLKKDRVRCLVTPAVGGSIAALAVDGVDLLRPAPVDNEDVLKSGCFPLVPFANRVADARFTFDGERIEIEPDREAPPHALHGHGWRAAWQVETAAEDRAVLRLDHKGGGWPWDYSARQILSLLPGGLNVVLEVTNRSARPMPLGLGLHPYFPAGATTRIAAAARSIWLNDARGVADVVQEANPFAGDGADVPIGALLGLDNFFDGPVNGILISSDASRIAVTSGEARGFHLYAPPGEDYVCLEPVTHVPNSFNDERQPGHQIVDPGATATIGMSIVRL</sequence>
<name>A0A2T5G1Q4_9SPHN</name>
<keyword evidence="2" id="KW-1185">Reference proteome</keyword>
<gene>
    <name evidence="1" type="ORF">CLG96_02830</name>
</gene>
<evidence type="ECO:0008006" key="3">
    <source>
        <dbReference type="Google" id="ProtNLM"/>
    </source>
</evidence>
<dbReference type="EMBL" id="NWBU01000004">
    <property type="protein sequence ID" value="PTQ13087.1"/>
    <property type="molecule type" value="Genomic_DNA"/>
</dbReference>
<evidence type="ECO:0000313" key="2">
    <source>
        <dbReference type="Proteomes" id="UP000244162"/>
    </source>
</evidence>
<dbReference type="InterPro" id="IPR008183">
    <property type="entry name" value="Aldose_1/G6P_1-epimerase"/>
</dbReference>
<dbReference type="AlphaFoldDB" id="A0A2T5G1Q4"/>
<dbReference type="GO" id="GO:0030246">
    <property type="term" value="F:carbohydrate binding"/>
    <property type="evidence" value="ECO:0007669"/>
    <property type="project" value="InterPro"/>
</dbReference>
<dbReference type="SUPFAM" id="SSF74650">
    <property type="entry name" value="Galactose mutarotase-like"/>
    <property type="match status" value="1"/>
</dbReference>
<accession>A0A2T5G1Q4</accession>
<dbReference type="Proteomes" id="UP000244162">
    <property type="component" value="Unassembled WGS sequence"/>
</dbReference>
<dbReference type="Gene3D" id="2.70.98.10">
    <property type="match status" value="1"/>
</dbReference>
<dbReference type="InterPro" id="IPR014718">
    <property type="entry name" value="GH-type_carb-bd"/>
</dbReference>
<dbReference type="Pfam" id="PF01263">
    <property type="entry name" value="Aldose_epim"/>
    <property type="match status" value="1"/>
</dbReference>
<dbReference type="CDD" id="cd09021">
    <property type="entry name" value="Aldose_epim_Ec_YphB"/>
    <property type="match status" value="1"/>
</dbReference>
<proteinExistence type="predicted"/>
<reference evidence="1 2" key="1">
    <citation type="submission" date="2017-09" db="EMBL/GenBank/DDBJ databases">
        <title>Sphingomonas panjinensis sp.nov., isolated from oil-contaminated soil.</title>
        <authorList>
            <person name="Wang L."/>
            <person name="Chen L."/>
        </authorList>
    </citation>
    <scope>NUCLEOTIDE SEQUENCE [LARGE SCALE GENOMIC DNA]</scope>
    <source>
        <strain evidence="1 2">FW-11</strain>
    </source>
</reference>
<dbReference type="GO" id="GO:0016853">
    <property type="term" value="F:isomerase activity"/>
    <property type="evidence" value="ECO:0007669"/>
    <property type="project" value="InterPro"/>
</dbReference>
<protein>
    <recommendedName>
        <fullName evidence="3">Epimerase</fullName>
    </recommendedName>
</protein>